<evidence type="ECO:0000313" key="5">
    <source>
        <dbReference type="Proteomes" id="UP000595847"/>
    </source>
</evidence>
<keyword evidence="1" id="KW-1133">Transmembrane helix</keyword>
<reference evidence="3 5" key="1">
    <citation type="submission" date="2020-12" db="EMBL/GenBank/DDBJ databases">
        <title>strain FJAT-54423T represents a novel species of the genus Brevibacillus.</title>
        <authorList>
            <person name="Tang R."/>
        </authorList>
    </citation>
    <scope>NUCLEOTIDE SEQUENCE [LARGE SCALE GENOMIC DNA]</scope>
    <source>
        <strain evidence="3 5">FJAT-54423</strain>
    </source>
</reference>
<evidence type="ECO:0000313" key="3">
    <source>
        <dbReference type="EMBL" id="QQE75062.1"/>
    </source>
</evidence>
<evidence type="ECO:0000313" key="6">
    <source>
        <dbReference type="Proteomes" id="UP000677234"/>
    </source>
</evidence>
<keyword evidence="1" id="KW-0812">Transmembrane</keyword>
<dbReference type="KEGG" id="bcop:JD108_03705"/>
<name>A0A7T5JPE1_9BACL</name>
<dbReference type="RefSeq" id="WP_198828595.1">
    <property type="nucleotide sequence ID" value="NZ_CP066308.1"/>
</dbReference>
<protein>
    <submittedName>
        <fullName evidence="3">PH domain-containing protein</fullName>
    </submittedName>
</protein>
<accession>A0A7T5JPE1</accession>
<gene>
    <name evidence="3" type="ORF">JD108_03705</name>
    <name evidence="4" type="ORF">KDJ56_03710</name>
</gene>
<dbReference type="Proteomes" id="UP000677234">
    <property type="component" value="Chromosome"/>
</dbReference>
<reference evidence="4" key="2">
    <citation type="submission" date="2021-04" db="EMBL/GenBank/DDBJ databases">
        <title>Brevibacillus composti FJAT-54423, complete genome.</title>
        <authorList>
            <person name="Tang R."/>
        </authorList>
    </citation>
    <scope>NUCLEOTIDE SEQUENCE</scope>
    <source>
        <strain evidence="4">FJAT-54424</strain>
    </source>
</reference>
<keyword evidence="6" id="KW-1185">Reference proteome</keyword>
<sequence length="144" mass="16214">MKIASKKDGWLTLIVWGSMLFAIGSGVFSLLADTQNEAPALVILILSVILPLFLLWIWCTTFYILDEESLVIRYGPFSKTIPLQSIRSVKKTRNPLSSPALSLQRIEIAYGKYDFVLISPKDRDAFIEILARRCQASFGRGCTR</sequence>
<feature type="domain" description="Uncharacterized protein YyaB-like PH" evidence="2">
    <location>
        <begin position="61"/>
        <end position="134"/>
    </location>
</feature>
<feature type="transmembrane region" description="Helical" evidence="1">
    <location>
        <begin position="38"/>
        <end position="65"/>
    </location>
</feature>
<dbReference type="Pfam" id="PF06713">
    <property type="entry name" value="bPH_4"/>
    <property type="match status" value="1"/>
</dbReference>
<keyword evidence="1" id="KW-0472">Membrane</keyword>
<dbReference type="EMBL" id="CP073708">
    <property type="protein sequence ID" value="QUO42148.1"/>
    <property type="molecule type" value="Genomic_DNA"/>
</dbReference>
<dbReference type="Proteomes" id="UP000595847">
    <property type="component" value="Chromosome"/>
</dbReference>
<dbReference type="GO" id="GO:0030153">
    <property type="term" value="P:bacteriocin immunity"/>
    <property type="evidence" value="ECO:0007669"/>
    <property type="project" value="InterPro"/>
</dbReference>
<dbReference type="EMBL" id="CP066308">
    <property type="protein sequence ID" value="QQE75062.1"/>
    <property type="molecule type" value="Genomic_DNA"/>
</dbReference>
<evidence type="ECO:0000313" key="4">
    <source>
        <dbReference type="EMBL" id="QUO42148.1"/>
    </source>
</evidence>
<feature type="transmembrane region" description="Helical" evidence="1">
    <location>
        <begin position="12"/>
        <end position="32"/>
    </location>
</feature>
<proteinExistence type="predicted"/>
<evidence type="ECO:0000256" key="1">
    <source>
        <dbReference type="SAM" id="Phobius"/>
    </source>
</evidence>
<dbReference type="AlphaFoldDB" id="A0A7T5JPE1"/>
<evidence type="ECO:0000259" key="2">
    <source>
        <dbReference type="Pfam" id="PF06713"/>
    </source>
</evidence>
<organism evidence="3 5">
    <name type="scientific">Brevibacillus composti</name>
    <dbReference type="NCBI Taxonomy" id="2796470"/>
    <lineage>
        <taxon>Bacteria</taxon>
        <taxon>Bacillati</taxon>
        <taxon>Bacillota</taxon>
        <taxon>Bacilli</taxon>
        <taxon>Bacillales</taxon>
        <taxon>Paenibacillaceae</taxon>
        <taxon>Brevibacillus</taxon>
    </lineage>
</organism>
<dbReference type="InterPro" id="IPR009589">
    <property type="entry name" value="PH_YyaB-like"/>
</dbReference>